<evidence type="ECO:0000256" key="4">
    <source>
        <dbReference type="ARBA" id="ARBA00022679"/>
    </source>
</evidence>
<proteinExistence type="inferred from homology"/>
<dbReference type="EMBL" id="SJLU01000004">
    <property type="protein sequence ID" value="TBX95265.1"/>
    <property type="molecule type" value="Genomic_DNA"/>
</dbReference>
<comment type="catalytic activity">
    <reaction evidence="9 10">
        <text>IMP + H2O = 5-formamido-1-(5-phospho-D-ribosyl)imidazole-4-carboxamide</text>
        <dbReference type="Rhea" id="RHEA:18445"/>
        <dbReference type="ChEBI" id="CHEBI:15377"/>
        <dbReference type="ChEBI" id="CHEBI:58053"/>
        <dbReference type="ChEBI" id="CHEBI:58467"/>
        <dbReference type="EC" id="3.5.4.10"/>
    </reaction>
</comment>
<dbReference type="PANTHER" id="PTHR11692:SF0">
    <property type="entry name" value="BIFUNCTIONAL PURINE BIOSYNTHESIS PROTEIN ATIC"/>
    <property type="match status" value="1"/>
</dbReference>
<reference evidence="12 13" key="1">
    <citation type="submission" date="2019-02" db="EMBL/GenBank/DDBJ databases">
        <title>The competitiveness to form nodules shapes the capacities of Rhizobium leguminosarum sv viciae communities to promote symbiosis with specific hosts.</title>
        <authorList>
            <person name="Boivin S."/>
            <person name="Lepetit M."/>
        </authorList>
    </citation>
    <scope>NUCLEOTIDE SEQUENCE [LARGE SCALE GENOMIC DNA]</scope>
    <source>
        <strain evidence="12 13">SPF4F3</strain>
    </source>
</reference>
<dbReference type="FunFam" id="3.40.140.20:FF:000001">
    <property type="entry name" value="Bifunctional purine biosynthesis protein PurH"/>
    <property type="match status" value="1"/>
</dbReference>
<comment type="pathway">
    <text evidence="1 10">Purine metabolism; IMP biosynthesis via de novo pathway; IMP from 5-formamido-1-(5-phospho-D-ribosyl)imidazole-4-carboxamide: step 1/1.</text>
</comment>
<gene>
    <name evidence="10" type="primary">purH</name>
    <name evidence="12" type="ORF">E0H31_11410</name>
</gene>
<dbReference type="GO" id="GO:0003937">
    <property type="term" value="F:IMP cyclohydrolase activity"/>
    <property type="evidence" value="ECO:0007669"/>
    <property type="project" value="UniProtKB-UniRule"/>
</dbReference>
<dbReference type="SMR" id="A0A8G2MU50"/>
<dbReference type="NCBIfam" id="TIGR00355">
    <property type="entry name" value="purH"/>
    <property type="match status" value="1"/>
</dbReference>
<comment type="pathway">
    <text evidence="2 10">Purine metabolism; IMP biosynthesis via de novo pathway; 5-formamido-1-(5-phospho-D-ribosyl)imidazole-4-carboxamide from 5-amino-1-(5-phospho-D-ribosyl)imidazole-4-carboxamide (10-formyl THF route): step 1/1.</text>
</comment>
<accession>A0A8G2MU50</accession>
<dbReference type="HAMAP" id="MF_00139">
    <property type="entry name" value="PurH"/>
    <property type="match status" value="1"/>
</dbReference>
<comment type="domain">
    <text evidence="10">The IMP cyclohydrolase activity resides in the N-terminal region.</text>
</comment>
<dbReference type="OMA" id="IKHNNPC"/>
<dbReference type="GO" id="GO:0005829">
    <property type="term" value="C:cytosol"/>
    <property type="evidence" value="ECO:0007669"/>
    <property type="project" value="TreeGrafter"/>
</dbReference>
<dbReference type="SMART" id="SM00798">
    <property type="entry name" value="AICARFT_IMPCHas"/>
    <property type="match status" value="1"/>
</dbReference>
<dbReference type="InterPro" id="IPR024051">
    <property type="entry name" value="AICAR_Tfase_dup_dom_sf"/>
</dbReference>
<evidence type="ECO:0000313" key="12">
    <source>
        <dbReference type="EMBL" id="TBX95265.1"/>
    </source>
</evidence>
<dbReference type="InterPro" id="IPR036914">
    <property type="entry name" value="MGS-like_dom_sf"/>
</dbReference>
<dbReference type="GeneID" id="303209719"/>
<dbReference type="EC" id="2.1.2.3" evidence="10"/>
<dbReference type="Pfam" id="PF02142">
    <property type="entry name" value="MGS"/>
    <property type="match status" value="1"/>
</dbReference>
<dbReference type="FunFam" id="3.40.50.1380:FF:000001">
    <property type="entry name" value="Bifunctional purine biosynthesis protein PurH"/>
    <property type="match status" value="1"/>
</dbReference>
<dbReference type="PIRSF" id="PIRSF000414">
    <property type="entry name" value="AICARFT_IMPCHas"/>
    <property type="match status" value="1"/>
</dbReference>
<evidence type="ECO:0000259" key="11">
    <source>
        <dbReference type="PROSITE" id="PS51855"/>
    </source>
</evidence>
<evidence type="ECO:0000256" key="10">
    <source>
        <dbReference type="HAMAP-Rule" id="MF_00139"/>
    </source>
</evidence>
<comment type="caution">
    <text evidence="12">The sequence shown here is derived from an EMBL/GenBank/DDBJ whole genome shotgun (WGS) entry which is preliminary data.</text>
</comment>
<dbReference type="EC" id="3.5.4.10" evidence="10"/>
<evidence type="ECO:0000256" key="9">
    <source>
        <dbReference type="ARBA" id="ARBA00050687"/>
    </source>
</evidence>
<keyword evidence="4 10" id="KW-0808">Transferase</keyword>
<evidence type="ECO:0000256" key="1">
    <source>
        <dbReference type="ARBA" id="ARBA00004844"/>
    </source>
</evidence>
<evidence type="ECO:0000256" key="6">
    <source>
        <dbReference type="ARBA" id="ARBA00022801"/>
    </source>
</evidence>
<keyword evidence="5 10" id="KW-0658">Purine biosynthesis</keyword>
<dbReference type="GO" id="GO:0004643">
    <property type="term" value="F:phosphoribosylaminoimidazolecarboxamide formyltransferase activity"/>
    <property type="evidence" value="ECO:0007669"/>
    <property type="project" value="UniProtKB-UniRule"/>
</dbReference>
<evidence type="ECO:0000256" key="8">
    <source>
        <dbReference type="ARBA" id="ARBA00050488"/>
    </source>
</evidence>
<evidence type="ECO:0000256" key="2">
    <source>
        <dbReference type="ARBA" id="ARBA00004954"/>
    </source>
</evidence>
<dbReference type="FunFam" id="3.40.140.20:FF:000002">
    <property type="entry name" value="Bifunctional purine biosynthesis protein PurH"/>
    <property type="match status" value="1"/>
</dbReference>
<dbReference type="RefSeq" id="WP_011654051.1">
    <property type="nucleotide sequence ID" value="NZ_SJLU01000004.1"/>
</dbReference>
<dbReference type="InterPro" id="IPR011607">
    <property type="entry name" value="MGS-like_dom"/>
</dbReference>
<comment type="similarity">
    <text evidence="3 10">Belongs to the PurH family.</text>
</comment>
<dbReference type="GO" id="GO:0006189">
    <property type="term" value="P:'de novo' IMP biosynthetic process"/>
    <property type="evidence" value="ECO:0007669"/>
    <property type="project" value="UniProtKB-UniRule"/>
</dbReference>
<dbReference type="SUPFAM" id="SSF53927">
    <property type="entry name" value="Cytidine deaminase-like"/>
    <property type="match status" value="1"/>
</dbReference>
<evidence type="ECO:0000256" key="7">
    <source>
        <dbReference type="ARBA" id="ARBA00023268"/>
    </source>
</evidence>
<dbReference type="CDD" id="cd01421">
    <property type="entry name" value="IMPCH"/>
    <property type="match status" value="1"/>
</dbReference>
<dbReference type="Gene3D" id="3.40.140.20">
    <property type="match status" value="2"/>
</dbReference>
<protein>
    <recommendedName>
        <fullName evidence="10">Bifunctional purine biosynthesis protein PurH</fullName>
    </recommendedName>
    <domain>
        <recommendedName>
            <fullName evidence="10">Phosphoribosylaminoimidazolecarboxamide formyltransferase</fullName>
            <ecNumber evidence="10">2.1.2.3</ecNumber>
        </recommendedName>
        <alternativeName>
            <fullName evidence="10">AICAR transformylase</fullName>
        </alternativeName>
    </domain>
    <domain>
        <recommendedName>
            <fullName evidence="10">IMP cyclohydrolase</fullName>
            <ecNumber evidence="10">3.5.4.10</ecNumber>
        </recommendedName>
        <alternativeName>
            <fullName evidence="10">ATIC</fullName>
        </alternativeName>
        <alternativeName>
            <fullName evidence="10">IMP synthase</fullName>
        </alternativeName>
        <alternativeName>
            <fullName evidence="10">Inosinicase</fullName>
        </alternativeName>
    </domain>
</protein>
<dbReference type="PROSITE" id="PS51855">
    <property type="entry name" value="MGS"/>
    <property type="match status" value="1"/>
</dbReference>
<evidence type="ECO:0000256" key="5">
    <source>
        <dbReference type="ARBA" id="ARBA00022755"/>
    </source>
</evidence>
<dbReference type="InterPro" id="IPR016193">
    <property type="entry name" value="Cytidine_deaminase-like"/>
</dbReference>
<dbReference type="PANTHER" id="PTHR11692">
    <property type="entry name" value="BIFUNCTIONAL PURINE BIOSYNTHESIS PROTEIN PURH"/>
    <property type="match status" value="1"/>
</dbReference>
<dbReference type="SUPFAM" id="SSF52335">
    <property type="entry name" value="Methylglyoxal synthase-like"/>
    <property type="match status" value="1"/>
</dbReference>
<dbReference type="Pfam" id="PF01808">
    <property type="entry name" value="AICARFT_IMPCHas"/>
    <property type="match status" value="1"/>
</dbReference>
<evidence type="ECO:0000256" key="3">
    <source>
        <dbReference type="ARBA" id="ARBA00007667"/>
    </source>
</evidence>
<dbReference type="NCBIfam" id="NF002049">
    <property type="entry name" value="PRK00881.1"/>
    <property type="match status" value="1"/>
</dbReference>
<name>A0A8G2MU50_RHILV</name>
<feature type="domain" description="MGS-like" evidence="11">
    <location>
        <begin position="8"/>
        <end position="158"/>
    </location>
</feature>
<dbReference type="Gene3D" id="3.40.50.1380">
    <property type="entry name" value="Methylglyoxal synthase-like domain"/>
    <property type="match status" value="1"/>
</dbReference>
<keyword evidence="7 10" id="KW-0511">Multifunctional enzyme</keyword>
<keyword evidence="6 10" id="KW-0378">Hydrolase</keyword>
<dbReference type="SMART" id="SM00851">
    <property type="entry name" value="MGS"/>
    <property type="match status" value="1"/>
</dbReference>
<dbReference type="Proteomes" id="UP000291866">
    <property type="component" value="Unassembled WGS sequence"/>
</dbReference>
<dbReference type="UniPathway" id="UPA00074">
    <property type="reaction ID" value="UER00133"/>
</dbReference>
<sequence length="538" mass="57038">MAVISKKIPAPDKVEIKTALISVFDKTGIVDLARALSARGVRLLSTGGTFKAITAAGLAVTDVSEITGFPEIMDGRVKTLHPTVHGGLLAIRDDSEHQDAMKQHGIEGIDLAVINLYPFEEVRAAGGDYPTTVENIDIGGPAMIRASAKNHAYVTTLTDPADYAELLEQLSADDGKTAYTFRQRMAAKAYARTAAYDAMISNWFAETLSIDTPRHRVIGGALKEEMRYGENPHQKAAFYVTGEKRPGVSTAALLQGKQLSYNNINDTDAAYELVAEFLPEKAPACAIIKHANPCGVATGSSLVEAYRRALACDSVSAFGGIIALNQTLDAETAEEIVKLFTEVIIAPDVTEEAKAIVARKPNLRLLSAGGLPDPRAVGLTAKTVSGGLLVQSRDNGMVEDLELKVVTRRAPTAQELDDMKFAFKVGKHVKSNAVVYAKDGQTAGIGAGQMSRVDSARIAALKAEEAAKALGLAVPMTHGSAVASEAFLPFADGLLSMIAAGATAVIQPGGSMRDQEVIDAANEHGVAMVFTGMRHFRH</sequence>
<dbReference type="InterPro" id="IPR002695">
    <property type="entry name" value="PurH-like"/>
</dbReference>
<comment type="catalytic activity">
    <reaction evidence="8 10">
        <text>(6R)-10-formyltetrahydrofolate + 5-amino-1-(5-phospho-beta-D-ribosyl)imidazole-4-carboxamide = 5-formamido-1-(5-phospho-D-ribosyl)imidazole-4-carboxamide + (6S)-5,6,7,8-tetrahydrofolate</text>
        <dbReference type="Rhea" id="RHEA:22192"/>
        <dbReference type="ChEBI" id="CHEBI:57453"/>
        <dbReference type="ChEBI" id="CHEBI:58467"/>
        <dbReference type="ChEBI" id="CHEBI:58475"/>
        <dbReference type="ChEBI" id="CHEBI:195366"/>
        <dbReference type="EC" id="2.1.2.3"/>
    </reaction>
</comment>
<dbReference type="AlphaFoldDB" id="A0A8G2MU50"/>
<organism evidence="12 13">
    <name type="scientific">Rhizobium leguminosarum bv. viciae</name>
    <dbReference type="NCBI Taxonomy" id="387"/>
    <lineage>
        <taxon>Bacteria</taxon>
        <taxon>Pseudomonadati</taxon>
        <taxon>Pseudomonadota</taxon>
        <taxon>Alphaproteobacteria</taxon>
        <taxon>Hyphomicrobiales</taxon>
        <taxon>Rhizobiaceae</taxon>
        <taxon>Rhizobium/Agrobacterium group</taxon>
        <taxon>Rhizobium</taxon>
    </lineage>
</organism>
<evidence type="ECO:0000313" key="13">
    <source>
        <dbReference type="Proteomes" id="UP000291866"/>
    </source>
</evidence>